<gene>
    <name evidence="4" type="ORF">CR513_13022</name>
</gene>
<proteinExistence type="inferred from homology"/>
<dbReference type="GO" id="GO:0005483">
    <property type="term" value="F:soluble NSF attachment protein activity"/>
    <property type="evidence" value="ECO:0007669"/>
    <property type="project" value="TreeGrafter"/>
</dbReference>
<dbReference type="InterPro" id="IPR011990">
    <property type="entry name" value="TPR-like_helical_dom_sf"/>
</dbReference>
<evidence type="ECO:0000256" key="2">
    <source>
        <dbReference type="ARBA" id="ARBA00022448"/>
    </source>
</evidence>
<keyword evidence="2" id="KW-0813">Transport</keyword>
<dbReference type="GO" id="GO:0031201">
    <property type="term" value="C:SNARE complex"/>
    <property type="evidence" value="ECO:0007669"/>
    <property type="project" value="TreeGrafter"/>
</dbReference>
<dbReference type="GO" id="GO:0006886">
    <property type="term" value="P:intracellular protein transport"/>
    <property type="evidence" value="ECO:0007669"/>
    <property type="project" value="InterPro"/>
</dbReference>
<evidence type="ECO:0000313" key="5">
    <source>
        <dbReference type="Proteomes" id="UP000257109"/>
    </source>
</evidence>
<dbReference type="Pfam" id="PF14938">
    <property type="entry name" value="SNAP"/>
    <property type="match status" value="1"/>
</dbReference>
<dbReference type="SUPFAM" id="SSF48452">
    <property type="entry name" value="TPR-like"/>
    <property type="match status" value="1"/>
</dbReference>
<dbReference type="InterPro" id="IPR000744">
    <property type="entry name" value="NSF_attach"/>
</dbReference>
<dbReference type="Proteomes" id="UP000257109">
    <property type="component" value="Unassembled WGS sequence"/>
</dbReference>
<comment type="caution">
    <text evidence="4">The sequence shown here is derived from an EMBL/GenBank/DDBJ whole genome shotgun (WGS) entry which is preliminary data.</text>
</comment>
<organism evidence="4 5">
    <name type="scientific">Mucuna pruriens</name>
    <name type="common">Velvet bean</name>
    <name type="synonym">Dolichos pruriens</name>
    <dbReference type="NCBI Taxonomy" id="157652"/>
    <lineage>
        <taxon>Eukaryota</taxon>
        <taxon>Viridiplantae</taxon>
        <taxon>Streptophyta</taxon>
        <taxon>Embryophyta</taxon>
        <taxon>Tracheophyta</taxon>
        <taxon>Spermatophyta</taxon>
        <taxon>Magnoliopsida</taxon>
        <taxon>eudicotyledons</taxon>
        <taxon>Gunneridae</taxon>
        <taxon>Pentapetalae</taxon>
        <taxon>rosids</taxon>
        <taxon>fabids</taxon>
        <taxon>Fabales</taxon>
        <taxon>Fabaceae</taxon>
        <taxon>Papilionoideae</taxon>
        <taxon>50 kb inversion clade</taxon>
        <taxon>NPAAA clade</taxon>
        <taxon>indigoferoid/millettioid clade</taxon>
        <taxon>Phaseoleae</taxon>
        <taxon>Mucuna</taxon>
    </lineage>
</organism>
<protein>
    <submittedName>
        <fullName evidence="4">Uncharacterized protein</fullName>
    </submittedName>
</protein>
<dbReference type="AlphaFoldDB" id="A0A371HKY9"/>
<dbReference type="GO" id="GO:0019905">
    <property type="term" value="F:syntaxin binding"/>
    <property type="evidence" value="ECO:0007669"/>
    <property type="project" value="TreeGrafter"/>
</dbReference>
<comment type="similarity">
    <text evidence="1">Belongs to the SNAP family.</text>
</comment>
<evidence type="ECO:0000313" key="4">
    <source>
        <dbReference type="EMBL" id="RDY03404.1"/>
    </source>
</evidence>
<evidence type="ECO:0000256" key="1">
    <source>
        <dbReference type="ARBA" id="ARBA00010050"/>
    </source>
</evidence>
<dbReference type="PRINTS" id="PR00448">
    <property type="entry name" value="NSFATTACHMNT"/>
</dbReference>
<reference evidence="4" key="1">
    <citation type="submission" date="2018-05" db="EMBL/GenBank/DDBJ databases">
        <title>Draft genome of Mucuna pruriens seed.</title>
        <authorList>
            <person name="Nnadi N.E."/>
            <person name="Vos R."/>
            <person name="Hasami M.H."/>
            <person name="Devisetty U.K."/>
            <person name="Aguiy J.C."/>
        </authorList>
    </citation>
    <scope>NUCLEOTIDE SEQUENCE [LARGE SCALE GENOMIC DNA]</scope>
    <source>
        <strain evidence="4">JCA_2017</strain>
    </source>
</reference>
<dbReference type="EMBL" id="QJKJ01002309">
    <property type="protein sequence ID" value="RDY03404.1"/>
    <property type="molecule type" value="Genomic_DNA"/>
</dbReference>
<dbReference type="STRING" id="157652.A0A371HKY9"/>
<accession>A0A371HKY9</accession>
<sequence>MKKTLLSQLFVEGSVPTQLQRYQKVIEIYEDIARKLLNSTLLKYGVREYLLNSGLCQLGRGDFVAIANSLELCACEYYFLLKLCPTDINEQDIENFIRLVKEYSSIISLDYRKSTLLLRAKDSLKLKEREEGDLTWLNDN</sequence>
<name>A0A371HKY9_MUCPR</name>
<dbReference type="GO" id="GO:0005774">
    <property type="term" value="C:vacuolar membrane"/>
    <property type="evidence" value="ECO:0007669"/>
    <property type="project" value="TreeGrafter"/>
</dbReference>
<dbReference type="PANTHER" id="PTHR13768:SF29">
    <property type="entry name" value="ALPHA-SOLUBLE NSF ATTACHMENT PROTEIN"/>
    <property type="match status" value="1"/>
</dbReference>
<dbReference type="GO" id="GO:0035494">
    <property type="term" value="P:SNARE complex disassembly"/>
    <property type="evidence" value="ECO:0007669"/>
    <property type="project" value="TreeGrafter"/>
</dbReference>
<keyword evidence="5" id="KW-1185">Reference proteome</keyword>
<dbReference type="Gene3D" id="1.25.40.10">
    <property type="entry name" value="Tetratricopeptide repeat domain"/>
    <property type="match status" value="1"/>
</dbReference>
<feature type="non-terminal residue" evidence="4">
    <location>
        <position position="1"/>
    </location>
</feature>
<evidence type="ECO:0000256" key="3">
    <source>
        <dbReference type="ARBA" id="ARBA00022927"/>
    </source>
</evidence>
<dbReference type="OrthoDB" id="1723780at2759"/>
<keyword evidence="3" id="KW-0653">Protein transport</keyword>
<dbReference type="PANTHER" id="PTHR13768">
    <property type="entry name" value="SOLUBLE NSF ATTACHMENT PROTEIN SNAP"/>
    <property type="match status" value="1"/>
</dbReference>